<dbReference type="PROSITE" id="PS50928">
    <property type="entry name" value="ABC_TM1"/>
    <property type="match status" value="1"/>
</dbReference>
<keyword evidence="3" id="KW-1003">Cell membrane</keyword>
<comment type="subcellular location">
    <subcellularLocation>
        <location evidence="1 7">Cell membrane</location>
        <topology evidence="1 7">Multi-pass membrane protein</topology>
    </subcellularLocation>
</comment>
<proteinExistence type="inferred from homology"/>
<dbReference type="PANTHER" id="PTHR43744">
    <property type="entry name" value="ABC TRANSPORTER PERMEASE PROTEIN MG189-RELATED-RELATED"/>
    <property type="match status" value="1"/>
</dbReference>
<dbReference type="Proteomes" id="UP000602124">
    <property type="component" value="Unassembled WGS sequence"/>
</dbReference>
<keyword evidence="2 7" id="KW-0813">Transport</keyword>
<name>A0A934MI62_9HYPH</name>
<comment type="similarity">
    <text evidence="7">Belongs to the binding-protein-dependent transport system permease family.</text>
</comment>
<gene>
    <name evidence="9" type="ORF">JEQ47_14010</name>
</gene>
<feature type="transmembrane region" description="Helical" evidence="7">
    <location>
        <begin position="166"/>
        <end position="186"/>
    </location>
</feature>
<feature type="transmembrane region" description="Helical" evidence="7">
    <location>
        <begin position="33"/>
        <end position="55"/>
    </location>
</feature>
<sequence length="302" mass="34405">MTTLAEHAGIDPYREARARSKALKQRRHAVRAVIKHIVLILSSIGMLYPLMWLVASSFKPDTAIFSDFSLIPQAFSFENYVNGWTALRTSFTTFFTNSFIIAALAVVGNLMACSLTAFAFARLDFPLKKLWFTLMLATLMIPYHVTLIPQYILFLNIGWVNTILPLVVPKFLATDAFFVFLMVQFFRGIPRELDEAARMDGCGPWRIYWRIMLPLSVPVMATAAIFSFMWTYDDFLGPLIYLNDINQYTVPLALRTFVDSSGVSAWGQLFAMSTLSLLPVFFFFLFFQRLIIRGVATSAMKR</sequence>
<evidence type="ECO:0000256" key="7">
    <source>
        <dbReference type="RuleBase" id="RU363032"/>
    </source>
</evidence>
<keyword evidence="6 7" id="KW-0472">Membrane</keyword>
<accession>A0A934MI62</accession>
<dbReference type="AlphaFoldDB" id="A0A934MI62"/>
<feature type="domain" description="ABC transmembrane type-1" evidence="8">
    <location>
        <begin position="95"/>
        <end position="287"/>
    </location>
</feature>
<dbReference type="GO" id="GO:0055085">
    <property type="term" value="P:transmembrane transport"/>
    <property type="evidence" value="ECO:0007669"/>
    <property type="project" value="InterPro"/>
</dbReference>
<dbReference type="CDD" id="cd06261">
    <property type="entry name" value="TM_PBP2"/>
    <property type="match status" value="1"/>
</dbReference>
<reference evidence="9" key="1">
    <citation type="submission" date="2020-12" db="EMBL/GenBank/DDBJ databases">
        <title>Devosia sp. MSA67 isolated from Mo River.</title>
        <authorList>
            <person name="Ma F."/>
            <person name="Zi Z."/>
        </authorList>
    </citation>
    <scope>NUCLEOTIDE SEQUENCE</scope>
    <source>
        <strain evidence="9">MSA67</strain>
    </source>
</reference>
<keyword evidence="5 7" id="KW-1133">Transmembrane helix</keyword>
<evidence type="ECO:0000313" key="9">
    <source>
        <dbReference type="EMBL" id="MBJ3785837.1"/>
    </source>
</evidence>
<feature type="transmembrane region" description="Helical" evidence="7">
    <location>
        <begin position="132"/>
        <end position="154"/>
    </location>
</feature>
<evidence type="ECO:0000256" key="3">
    <source>
        <dbReference type="ARBA" id="ARBA00022475"/>
    </source>
</evidence>
<dbReference type="SUPFAM" id="SSF161098">
    <property type="entry name" value="MetI-like"/>
    <property type="match status" value="1"/>
</dbReference>
<feature type="transmembrane region" description="Helical" evidence="7">
    <location>
        <begin position="269"/>
        <end position="292"/>
    </location>
</feature>
<feature type="transmembrane region" description="Helical" evidence="7">
    <location>
        <begin position="99"/>
        <end position="120"/>
    </location>
</feature>
<feature type="transmembrane region" description="Helical" evidence="7">
    <location>
        <begin position="207"/>
        <end position="232"/>
    </location>
</feature>
<dbReference type="PANTHER" id="PTHR43744:SF6">
    <property type="entry name" value="ABC TRANSPORTER PERMEASE PROTEIN YESQ-RELATED"/>
    <property type="match status" value="1"/>
</dbReference>
<evidence type="ECO:0000313" key="10">
    <source>
        <dbReference type="Proteomes" id="UP000602124"/>
    </source>
</evidence>
<comment type="caution">
    <text evidence="9">The sequence shown here is derived from an EMBL/GenBank/DDBJ whole genome shotgun (WGS) entry which is preliminary data.</text>
</comment>
<dbReference type="GO" id="GO:0005886">
    <property type="term" value="C:plasma membrane"/>
    <property type="evidence" value="ECO:0007669"/>
    <property type="project" value="UniProtKB-SubCell"/>
</dbReference>
<evidence type="ECO:0000256" key="5">
    <source>
        <dbReference type="ARBA" id="ARBA00022989"/>
    </source>
</evidence>
<organism evidence="9 10">
    <name type="scientific">Devosia sediminis</name>
    <dbReference type="NCBI Taxonomy" id="2798801"/>
    <lineage>
        <taxon>Bacteria</taxon>
        <taxon>Pseudomonadati</taxon>
        <taxon>Pseudomonadota</taxon>
        <taxon>Alphaproteobacteria</taxon>
        <taxon>Hyphomicrobiales</taxon>
        <taxon>Devosiaceae</taxon>
        <taxon>Devosia</taxon>
    </lineage>
</organism>
<keyword evidence="10" id="KW-1185">Reference proteome</keyword>
<evidence type="ECO:0000256" key="4">
    <source>
        <dbReference type="ARBA" id="ARBA00022692"/>
    </source>
</evidence>
<dbReference type="InterPro" id="IPR000515">
    <property type="entry name" value="MetI-like"/>
</dbReference>
<dbReference type="EMBL" id="JAEKMH010000003">
    <property type="protein sequence ID" value="MBJ3785837.1"/>
    <property type="molecule type" value="Genomic_DNA"/>
</dbReference>
<dbReference type="Gene3D" id="1.10.3720.10">
    <property type="entry name" value="MetI-like"/>
    <property type="match status" value="1"/>
</dbReference>
<evidence type="ECO:0000256" key="6">
    <source>
        <dbReference type="ARBA" id="ARBA00023136"/>
    </source>
</evidence>
<evidence type="ECO:0000256" key="1">
    <source>
        <dbReference type="ARBA" id="ARBA00004651"/>
    </source>
</evidence>
<dbReference type="Pfam" id="PF00528">
    <property type="entry name" value="BPD_transp_1"/>
    <property type="match status" value="1"/>
</dbReference>
<evidence type="ECO:0000259" key="8">
    <source>
        <dbReference type="PROSITE" id="PS50928"/>
    </source>
</evidence>
<dbReference type="InterPro" id="IPR035906">
    <property type="entry name" value="MetI-like_sf"/>
</dbReference>
<protein>
    <submittedName>
        <fullName evidence="9">Carbohydrate ABC transporter permease</fullName>
    </submittedName>
</protein>
<evidence type="ECO:0000256" key="2">
    <source>
        <dbReference type="ARBA" id="ARBA00022448"/>
    </source>
</evidence>
<keyword evidence="4 7" id="KW-0812">Transmembrane</keyword>